<feature type="coiled-coil region" evidence="2">
    <location>
        <begin position="47"/>
        <end position="134"/>
    </location>
</feature>
<evidence type="ECO:0000313" key="5">
    <source>
        <dbReference type="Ensembl" id="ENSZLMP00000005735.1"/>
    </source>
</evidence>
<dbReference type="Proteomes" id="UP000694401">
    <property type="component" value="Unassembled WGS sequence"/>
</dbReference>
<evidence type="ECO:0000256" key="1">
    <source>
        <dbReference type="ARBA" id="ARBA00023054"/>
    </source>
</evidence>
<name>A0A8D2QNS7_ZOSLA</name>
<evidence type="ECO:0000256" key="3">
    <source>
        <dbReference type="SAM" id="MobiDB-lite"/>
    </source>
</evidence>
<organism evidence="5 6">
    <name type="scientific">Zosterops lateralis melanops</name>
    <dbReference type="NCBI Taxonomy" id="1220523"/>
    <lineage>
        <taxon>Eukaryota</taxon>
        <taxon>Metazoa</taxon>
        <taxon>Chordata</taxon>
        <taxon>Craniata</taxon>
        <taxon>Vertebrata</taxon>
        <taxon>Euteleostomi</taxon>
        <taxon>Archelosauria</taxon>
        <taxon>Archosauria</taxon>
        <taxon>Dinosauria</taxon>
        <taxon>Saurischia</taxon>
        <taxon>Theropoda</taxon>
        <taxon>Coelurosauria</taxon>
        <taxon>Aves</taxon>
        <taxon>Neognathae</taxon>
        <taxon>Neoaves</taxon>
        <taxon>Telluraves</taxon>
        <taxon>Australaves</taxon>
        <taxon>Passeriformes</taxon>
        <taxon>Sylvioidea</taxon>
        <taxon>Zosteropidae</taxon>
        <taxon>Zosterops</taxon>
    </lineage>
</organism>
<evidence type="ECO:0000256" key="2">
    <source>
        <dbReference type="SAM" id="Coils"/>
    </source>
</evidence>
<feature type="region of interest" description="Disordered" evidence="3">
    <location>
        <begin position="695"/>
        <end position="737"/>
    </location>
</feature>
<keyword evidence="1 2" id="KW-0175">Coiled coil</keyword>
<reference evidence="5" key="1">
    <citation type="submission" date="2025-08" db="UniProtKB">
        <authorList>
            <consortium name="Ensembl"/>
        </authorList>
    </citation>
    <scope>IDENTIFICATION</scope>
</reference>
<dbReference type="PANTHER" id="PTHR18870:SF8">
    <property type="entry name" value="PROTEIN FAM184B"/>
    <property type="match status" value="1"/>
</dbReference>
<evidence type="ECO:0000313" key="6">
    <source>
        <dbReference type="Proteomes" id="UP000694401"/>
    </source>
</evidence>
<feature type="coiled-coil region" evidence="2">
    <location>
        <begin position="575"/>
        <end position="602"/>
    </location>
</feature>
<feature type="region of interest" description="Disordered" evidence="3">
    <location>
        <begin position="1"/>
        <end position="21"/>
    </location>
</feature>
<dbReference type="PANTHER" id="PTHR18870">
    <property type="entry name" value="PROTEIN TAG-278-RELATED"/>
    <property type="match status" value="1"/>
</dbReference>
<feature type="coiled-coil region" evidence="2">
    <location>
        <begin position="473"/>
        <end position="507"/>
    </location>
</feature>
<dbReference type="Ensembl" id="ENSZLMT00000005913.1">
    <property type="protein sequence ID" value="ENSZLMP00000005735.1"/>
    <property type="gene ID" value="ENSZLMG00000004053.1"/>
</dbReference>
<dbReference type="Pfam" id="PF15665">
    <property type="entry name" value="FAM184"/>
    <property type="match status" value="1"/>
</dbReference>
<feature type="coiled-coil region" evidence="2">
    <location>
        <begin position="262"/>
        <end position="446"/>
    </location>
</feature>
<proteinExistence type="predicted"/>
<feature type="compositionally biased region" description="Polar residues" evidence="3">
    <location>
        <begin position="695"/>
        <end position="704"/>
    </location>
</feature>
<evidence type="ECO:0000259" key="4">
    <source>
        <dbReference type="Pfam" id="PF15665"/>
    </source>
</evidence>
<accession>A0A8D2QNS7</accession>
<sequence>MASGINNIHQPGTCNGSKATRSSSAEECNREMHIKMCKKIAQLTKVIYALNTKNDEHEDSIQALREAHEEEIQNILAETRETILQCKSKVEEEQLLRKHIQALETAVAQHKRLKEEALAELILCKKQAEEKESRTEVKQAQTGLSTDTVDTSTGFENKLLHLNQEFDGLLNECKASRGENLNKKGNLDEKCSAERYPVINEMDNLKGENQKTTEEYTQKTRKLQASCETEKETLKKAMLQSVIETNCQQRETEQKKSSETEEVFLLQQVKKLEADLEEKSQKINEKKKHSQKLKEQIQVEYETLISLQTQLDEFKRKSECELKQLEKEKEVLTGKLQNSSLEVNWVAQLKQILEQQANNFKESLKKHNLQSNKEKEKLLQDLQNSIKENQNVKLQLEASHQKVLKMLEKSKNQELKAEERLKKEFNETFKIQHQSHRLEIQTLEEKAKKELHYELEQIQKQQTLLLGSLRMELSEQQTSCTNLKKQIEELQMELRSVRTLKKQQARDQFLLHCHVLCLAKAKVSNFSLQIQTYFDTNERLLVEDLSIKHKKELDILKGDHRKEIENIVSDFSSTQAHLQAKIFSLETALKELEEKSRKWESRPEDTHLINCLQDKLSEREEIIKQLVVRLHSLSANTESYRNRSFSFNPNTACLTPSMKKKKTVEVPSRVVSVPNLASYAKSFLSCDLKSKRSAPQITKSTSLDRSPGCLRVGSPSAQSSDSSAATRHMHTHIHIHK</sequence>
<keyword evidence="6" id="KW-1185">Reference proteome</keyword>
<protein>
    <submittedName>
        <fullName evidence="5">Family with sequence similarity 184 member B</fullName>
    </submittedName>
</protein>
<dbReference type="AlphaFoldDB" id="A0A8D2QNS7"/>
<feature type="domain" description="Protein FAM184A/B N-terminal" evidence="4">
    <location>
        <begin position="46"/>
        <end position="164"/>
    </location>
</feature>
<feature type="compositionally biased region" description="Low complexity" evidence="3">
    <location>
        <begin position="714"/>
        <end position="725"/>
    </location>
</feature>
<feature type="compositionally biased region" description="Basic residues" evidence="3">
    <location>
        <begin position="727"/>
        <end position="737"/>
    </location>
</feature>
<reference evidence="5" key="2">
    <citation type="submission" date="2025-09" db="UniProtKB">
        <authorList>
            <consortium name="Ensembl"/>
        </authorList>
    </citation>
    <scope>IDENTIFICATION</scope>
</reference>
<dbReference type="InterPro" id="IPR039478">
    <property type="entry name" value="FAM184A/B_N"/>
</dbReference>